<keyword evidence="3" id="KW-1185">Reference proteome</keyword>
<dbReference type="Proteomes" id="UP000230750">
    <property type="component" value="Unassembled WGS sequence"/>
</dbReference>
<dbReference type="OrthoDB" id="6092352at2759"/>
<feature type="region of interest" description="Disordered" evidence="1">
    <location>
        <begin position="1"/>
        <end position="30"/>
    </location>
</feature>
<sequence>MDIYAVPISTAPDPTRPCSKARAAEEDREREQERMIFNRSKRLMLERLKMIQMILNALHNMKSRDLRSRVPLSTEVVKHLYRDVADKTFVRPVKNEVHYSSNDTVNSNEKASVAGRTSKTVIPSKLSTLGRNDGLVSTTPTPTNKEWNVHKMLIFEQIVNESSNQRLVNQVLITKTMIVTNMVGRLLGPHRHGDSQKLPFWQAIGLVNEDTVERPPVTHKGKGATSRKHPDPENTLKSLIQNFTRVKKKMAREVQSDLEKLIRDRHRTFRQKFQCLNKSPLFEKTVQHLKGVSTQPMPMIVEDTNTEIKPSKWFLDLKSGAENIVGKDDKEVCSMLQQLSRFSYEDAKSIPNAKEKLCLLVMSMPASHLLTIPAQQALKYVLDEILWASSESLSQWLNHRKIPLILQEPSSSSFTTH</sequence>
<gene>
    <name evidence="2" type="ORF">BSL78_20155</name>
</gene>
<feature type="compositionally biased region" description="Basic residues" evidence="1">
    <location>
        <begin position="217"/>
        <end position="227"/>
    </location>
</feature>
<feature type="region of interest" description="Disordered" evidence="1">
    <location>
        <begin position="213"/>
        <end position="233"/>
    </location>
</feature>
<reference evidence="2 3" key="1">
    <citation type="journal article" date="2017" name="PLoS Biol.">
        <title>The sea cucumber genome provides insights into morphological evolution and visceral regeneration.</title>
        <authorList>
            <person name="Zhang X."/>
            <person name="Sun L."/>
            <person name="Yuan J."/>
            <person name="Sun Y."/>
            <person name="Gao Y."/>
            <person name="Zhang L."/>
            <person name="Li S."/>
            <person name="Dai H."/>
            <person name="Hamel J.F."/>
            <person name="Liu C."/>
            <person name="Yu Y."/>
            <person name="Liu S."/>
            <person name="Lin W."/>
            <person name="Guo K."/>
            <person name="Jin S."/>
            <person name="Xu P."/>
            <person name="Storey K.B."/>
            <person name="Huan P."/>
            <person name="Zhang T."/>
            <person name="Zhou Y."/>
            <person name="Zhang J."/>
            <person name="Lin C."/>
            <person name="Li X."/>
            <person name="Xing L."/>
            <person name="Huo D."/>
            <person name="Sun M."/>
            <person name="Wang L."/>
            <person name="Mercier A."/>
            <person name="Li F."/>
            <person name="Yang H."/>
            <person name="Xiang J."/>
        </authorList>
    </citation>
    <scope>NUCLEOTIDE SEQUENCE [LARGE SCALE GENOMIC DNA]</scope>
    <source>
        <strain evidence="2">Shaxun</strain>
        <tissue evidence="2">Muscle</tissue>
    </source>
</reference>
<proteinExistence type="predicted"/>
<dbReference type="PANTHER" id="PTHR34754">
    <property type="entry name" value="COILED-COIL DOMAIN-CONTAINING PROTEIN 60"/>
    <property type="match status" value="1"/>
</dbReference>
<evidence type="ECO:0000313" key="3">
    <source>
        <dbReference type="Proteomes" id="UP000230750"/>
    </source>
</evidence>
<protein>
    <submittedName>
        <fullName evidence="2">Uncharacterized protein</fullName>
    </submittedName>
</protein>
<dbReference type="EMBL" id="MRZV01000886">
    <property type="protein sequence ID" value="PIK42974.1"/>
    <property type="molecule type" value="Genomic_DNA"/>
</dbReference>
<accession>A0A2G8K4P3</accession>
<dbReference type="PANTHER" id="PTHR34754:SF1">
    <property type="entry name" value="COILED-COIL DOMAIN-CONTAINING PROTEIN 60"/>
    <property type="match status" value="1"/>
</dbReference>
<dbReference type="InterPro" id="IPR031526">
    <property type="entry name" value="DUF4698"/>
</dbReference>
<evidence type="ECO:0000256" key="1">
    <source>
        <dbReference type="SAM" id="MobiDB-lite"/>
    </source>
</evidence>
<dbReference type="AlphaFoldDB" id="A0A2G8K4P3"/>
<evidence type="ECO:0000313" key="2">
    <source>
        <dbReference type="EMBL" id="PIK42974.1"/>
    </source>
</evidence>
<name>A0A2G8K4P3_STIJA</name>
<comment type="caution">
    <text evidence="2">The sequence shown here is derived from an EMBL/GenBank/DDBJ whole genome shotgun (WGS) entry which is preliminary data.</text>
</comment>
<organism evidence="2 3">
    <name type="scientific">Stichopus japonicus</name>
    <name type="common">Sea cucumber</name>
    <dbReference type="NCBI Taxonomy" id="307972"/>
    <lineage>
        <taxon>Eukaryota</taxon>
        <taxon>Metazoa</taxon>
        <taxon>Echinodermata</taxon>
        <taxon>Eleutherozoa</taxon>
        <taxon>Echinozoa</taxon>
        <taxon>Holothuroidea</taxon>
        <taxon>Aspidochirotacea</taxon>
        <taxon>Aspidochirotida</taxon>
        <taxon>Stichopodidae</taxon>
        <taxon>Apostichopus</taxon>
    </lineage>
</organism>